<protein>
    <submittedName>
        <fullName evidence="2">Uncharacterized protein</fullName>
    </submittedName>
</protein>
<accession>A0ABY7FEI7</accession>
<keyword evidence="3" id="KW-1185">Reference proteome</keyword>
<evidence type="ECO:0000313" key="2">
    <source>
        <dbReference type="EMBL" id="WAR19366.1"/>
    </source>
</evidence>
<organism evidence="2 3">
    <name type="scientific">Mya arenaria</name>
    <name type="common">Soft-shell clam</name>
    <dbReference type="NCBI Taxonomy" id="6604"/>
    <lineage>
        <taxon>Eukaryota</taxon>
        <taxon>Metazoa</taxon>
        <taxon>Spiralia</taxon>
        <taxon>Lophotrochozoa</taxon>
        <taxon>Mollusca</taxon>
        <taxon>Bivalvia</taxon>
        <taxon>Autobranchia</taxon>
        <taxon>Heteroconchia</taxon>
        <taxon>Euheterodonta</taxon>
        <taxon>Imparidentia</taxon>
        <taxon>Neoheterodontei</taxon>
        <taxon>Myida</taxon>
        <taxon>Myoidea</taxon>
        <taxon>Myidae</taxon>
        <taxon>Mya</taxon>
    </lineage>
</organism>
<reference evidence="2" key="1">
    <citation type="submission" date="2022-11" db="EMBL/GenBank/DDBJ databases">
        <title>Centuries of genome instability and evolution in soft-shell clam transmissible cancer (bioRxiv).</title>
        <authorList>
            <person name="Hart S.F.M."/>
            <person name="Yonemitsu M.A."/>
            <person name="Giersch R.M."/>
            <person name="Beal B.F."/>
            <person name="Arriagada G."/>
            <person name="Davis B.W."/>
            <person name="Ostrander E.A."/>
            <person name="Goff S.P."/>
            <person name="Metzger M.J."/>
        </authorList>
    </citation>
    <scope>NUCLEOTIDE SEQUENCE</scope>
    <source>
        <strain evidence="2">MELC-2E11</strain>
        <tissue evidence="2">Siphon/mantle</tissue>
    </source>
</reference>
<name>A0ABY7FEI7_MYAAR</name>
<sequence>MNQCNMGTGQCVSQAMYVKSGVKNTTAKTEKIPLDARANLMESLYEPRKEATLEHKKKFVSIHEEMTKSRSGGDDEYDWAGSYHLAPLYLANSSHGEDVSQYFSKSGTMNSNWKNQHRQEQPKVGAAGEKDGRAAVGDGQPEVAWGLKTGKRSWVEGRLVCWHADGLVGGRS</sequence>
<feature type="region of interest" description="Disordered" evidence="1">
    <location>
        <begin position="110"/>
        <end position="141"/>
    </location>
</feature>
<dbReference type="EMBL" id="CP111022">
    <property type="protein sequence ID" value="WAR19366.1"/>
    <property type="molecule type" value="Genomic_DNA"/>
</dbReference>
<evidence type="ECO:0000256" key="1">
    <source>
        <dbReference type="SAM" id="MobiDB-lite"/>
    </source>
</evidence>
<evidence type="ECO:0000313" key="3">
    <source>
        <dbReference type="Proteomes" id="UP001164746"/>
    </source>
</evidence>
<dbReference type="Proteomes" id="UP001164746">
    <property type="component" value="Chromosome 11"/>
</dbReference>
<proteinExistence type="predicted"/>
<gene>
    <name evidence="2" type="ORF">MAR_001204</name>
</gene>